<dbReference type="CDD" id="cd03255">
    <property type="entry name" value="ABC_MJ0796_LolCDE_FtsE"/>
    <property type="match status" value="1"/>
</dbReference>
<dbReference type="InterPro" id="IPR017871">
    <property type="entry name" value="ABC_transporter-like_CS"/>
</dbReference>
<name>A0ABY7A8W4_9FIRM</name>
<sequence>MWKWKKNTPPHGTEYMGEDLIKLVDMVKVYDTGTIKVLGLKRVNLTIKRGEFVAIMGQSGSGKSTLMNVLGCLDRPTMGHYYLDGIDTANLSPDELSAVRNRKIGFVFQSFNLISRTSSLKNVELPMTYAHVSQKVREKRAMELLDRVGLGSRHEHMPNELSGGQRQRVAIARALANEPPLILADEPTGNLDTASSIEIMELFSQLHKEGATVVVVTHEEDIAAFTERVIRFRDGEMVSDTRNEPQNLTVEEAVRMQKEGRHAD</sequence>
<dbReference type="Pfam" id="PF00005">
    <property type="entry name" value="ABC_tran"/>
    <property type="match status" value="1"/>
</dbReference>
<dbReference type="EMBL" id="CP113524">
    <property type="protein sequence ID" value="WAJ22780.1"/>
    <property type="molecule type" value="Genomic_DNA"/>
</dbReference>
<evidence type="ECO:0000313" key="7">
    <source>
        <dbReference type="Proteomes" id="UP001163115"/>
    </source>
</evidence>
<evidence type="ECO:0000256" key="1">
    <source>
        <dbReference type="ARBA" id="ARBA00005417"/>
    </source>
</evidence>
<evidence type="ECO:0000313" key="6">
    <source>
        <dbReference type="EMBL" id="WAJ22780.1"/>
    </source>
</evidence>
<dbReference type="PROSITE" id="PS50893">
    <property type="entry name" value="ABC_TRANSPORTER_2"/>
    <property type="match status" value="1"/>
</dbReference>
<gene>
    <name evidence="6" type="ORF">OW255_14550</name>
</gene>
<dbReference type="InterPro" id="IPR003439">
    <property type="entry name" value="ABC_transporter-like_ATP-bd"/>
</dbReference>
<proteinExistence type="inferred from homology"/>
<dbReference type="GO" id="GO:0005524">
    <property type="term" value="F:ATP binding"/>
    <property type="evidence" value="ECO:0007669"/>
    <property type="project" value="UniProtKB-KW"/>
</dbReference>
<protein>
    <submittedName>
        <fullName evidence="6">ABC transporter ATP-binding protein</fullName>
    </submittedName>
</protein>
<evidence type="ECO:0000256" key="3">
    <source>
        <dbReference type="ARBA" id="ARBA00022741"/>
    </source>
</evidence>
<keyword evidence="2" id="KW-0813">Transport</keyword>
<dbReference type="InterPro" id="IPR017911">
    <property type="entry name" value="MacB-like_ATP-bd"/>
</dbReference>
<feature type="domain" description="ABC transporter" evidence="5">
    <location>
        <begin position="21"/>
        <end position="259"/>
    </location>
</feature>
<dbReference type="PANTHER" id="PTHR42798:SF6">
    <property type="entry name" value="CELL DIVISION ATP-BINDING PROTEIN FTSE"/>
    <property type="match status" value="1"/>
</dbReference>
<evidence type="ECO:0000256" key="2">
    <source>
        <dbReference type="ARBA" id="ARBA00022448"/>
    </source>
</evidence>
<dbReference type="SUPFAM" id="SSF52540">
    <property type="entry name" value="P-loop containing nucleoside triphosphate hydrolases"/>
    <property type="match status" value="1"/>
</dbReference>
<dbReference type="InterPro" id="IPR027417">
    <property type="entry name" value="P-loop_NTPase"/>
</dbReference>
<dbReference type="PANTHER" id="PTHR42798">
    <property type="entry name" value="LIPOPROTEIN-RELEASING SYSTEM ATP-BINDING PROTEIN LOLD"/>
    <property type="match status" value="1"/>
</dbReference>
<dbReference type="RefSeq" id="WP_081752418.1">
    <property type="nucleotide sequence ID" value="NZ_CP113524.1"/>
</dbReference>
<comment type="similarity">
    <text evidence="1">Belongs to the ABC transporter superfamily.</text>
</comment>
<evidence type="ECO:0000259" key="5">
    <source>
        <dbReference type="PROSITE" id="PS50893"/>
    </source>
</evidence>
<dbReference type="SMART" id="SM00382">
    <property type="entry name" value="AAA"/>
    <property type="match status" value="1"/>
</dbReference>
<reference evidence="6" key="1">
    <citation type="submission" date="2022-11" db="EMBL/GenBank/DDBJ databases">
        <title>Lacrimispora xylanolytica sy1, complete genome.</title>
        <authorList>
            <person name="Choi S."/>
        </authorList>
    </citation>
    <scope>NUCLEOTIDE SEQUENCE</scope>
    <source>
        <strain evidence="6">Sy1</strain>
    </source>
</reference>
<dbReference type="InterPro" id="IPR003593">
    <property type="entry name" value="AAA+_ATPase"/>
</dbReference>
<keyword evidence="3" id="KW-0547">Nucleotide-binding</keyword>
<evidence type="ECO:0000256" key="4">
    <source>
        <dbReference type="ARBA" id="ARBA00022840"/>
    </source>
</evidence>
<dbReference type="PROSITE" id="PS00211">
    <property type="entry name" value="ABC_TRANSPORTER_1"/>
    <property type="match status" value="1"/>
</dbReference>
<keyword evidence="4 6" id="KW-0067">ATP-binding</keyword>
<accession>A0ABY7A8W4</accession>
<organism evidence="6 7">
    <name type="scientific">Lacrimispora xylanolytica</name>
    <dbReference type="NCBI Taxonomy" id="29375"/>
    <lineage>
        <taxon>Bacteria</taxon>
        <taxon>Bacillati</taxon>
        <taxon>Bacillota</taxon>
        <taxon>Clostridia</taxon>
        <taxon>Lachnospirales</taxon>
        <taxon>Lachnospiraceae</taxon>
        <taxon>Lacrimispora</taxon>
    </lineage>
</organism>
<dbReference type="Proteomes" id="UP001163115">
    <property type="component" value="Chromosome"/>
</dbReference>
<keyword evidence="7" id="KW-1185">Reference proteome</keyword>
<dbReference type="Gene3D" id="3.40.50.300">
    <property type="entry name" value="P-loop containing nucleotide triphosphate hydrolases"/>
    <property type="match status" value="1"/>
</dbReference>